<evidence type="ECO:0000313" key="2">
    <source>
        <dbReference type="EMBL" id="MFB5265381.1"/>
    </source>
</evidence>
<proteinExistence type="predicted"/>
<dbReference type="EMBL" id="JBHHMI010000001">
    <property type="protein sequence ID" value="MFB5265381.1"/>
    <property type="molecule type" value="Genomic_DNA"/>
</dbReference>
<evidence type="ECO:0008006" key="4">
    <source>
        <dbReference type="Google" id="ProtNLM"/>
    </source>
</evidence>
<evidence type="ECO:0000313" key="3">
    <source>
        <dbReference type="Proteomes" id="UP001580346"/>
    </source>
</evidence>
<feature type="transmembrane region" description="Helical" evidence="1">
    <location>
        <begin position="93"/>
        <end position="113"/>
    </location>
</feature>
<protein>
    <recommendedName>
        <fullName evidence="4">Anti-sigma factor</fullName>
    </recommendedName>
</protein>
<keyword evidence="1" id="KW-1133">Transmembrane helix</keyword>
<keyword evidence="1" id="KW-0472">Membrane</keyword>
<dbReference type="Proteomes" id="UP001580346">
    <property type="component" value="Unassembled WGS sequence"/>
</dbReference>
<keyword evidence="1" id="KW-0812">Transmembrane</keyword>
<comment type="caution">
    <text evidence="2">The sequence shown here is derived from an EMBL/GenBank/DDBJ whole genome shotgun (WGS) entry which is preliminary data.</text>
</comment>
<evidence type="ECO:0000256" key="1">
    <source>
        <dbReference type="SAM" id="Phobius"/>
    </source>
</evidence>
<reference evidence="2 3" key="1">
    <citation type="submission" date="2024-09" db="EMBL/GenBank/DDBJ databases">
        <title>Paenibacillus zeirhizospherea sp. nov., isolated from surface of the maize (Zea mays) roots in a horticulture field, Hungary.</title>
        <authorList>
            <person name="Marton D."/>
            <person name="Farkas M."/>
            <person name="Bedics A."/>
            <person name="Toth E."/>
            <person name="Tancsics A."/>
            <person name="Boka K."/>
            <person name="Maroti G."/>
            <person name="Kriszt B."/>
            <person name="Cserhati M."/>
        </authorList>
    </citation>
    <scope>NUCLEOTIDE SEQUENCE [LARGE SCALE GENOMIC DNA]</scope>
    <source>
        <strain evidence="2 3">KCTC 33519</strain>
    </source>
</reference>
<dbReference type="RefSeq" id="WP_375352678.1">
    <property type="nucleotide sequence ID" value="NZ_JBHHMI010000001.1"/>
</dbReference>
<organism evidence="2 3">
    <name type="scientific">Paenibacillus enshidis</name>
    <dbReference type="NCBI Taxonomy" id="1458439"/>
    <lineage>
        <taxon>Bacteria</taxon>
        <taxon>Bacillati</taxon>
        <taxon>Bacillota</taxon>
        <taxon>Bacilli</taxon>
        <taxon>Bacillales</taxon>
        <taxon>Paenibacillaceae</taxon>
        <taxon>Paenibacillus</taxon>
    </lineage>
</organism>
<sequence length="149" mass="16406">MAMNGGSGISAQDIRTYMNGGCTAEQADYIEQLLLEDEAIFAEYMKELERLQDRLPQLDNPVSFAERVMASLPVSNNAAASGKKAGQRWYEHAFFHYALAASITLLILFSGAFDKLTAERSLLLEQGSAPSYSAEAMKAATGWLDRMKQ</sequence>
<name>A0ABV5AMI6_9BACL</name>
<accession>A0ABV5AMI6</accession>
<keyword evidence="3" id="KW-1185">Reference proteome</keyword>
<gene>
    <name evidence="2" type="ORF">ACE41H_01070</name>
</gene>